<comment type="caution">
    <text evidence="1">The sequence shown here is derived from an EMBL/GenBank/DDBJ whole genome shotgun (WGS) entry which is preliminary data.</text>
</comment>
<evidence type="ECO:0000313" key="2">
    <source>
        <dbReference type="Proteomes" id="UP001194468"/>
    </source>
</evidence>
<reference evidence="1" key="1">
    <citation type="submission" date="2019-10" db="EMBL/GenBank/DDBJ databases">
        <authorList>
            <consortium name="DOE Joint Genome Institute"/>
            <person name="Kuo A."/>
            <person name="Miyauchi S."/>
            <person name="Kiss E."/>
            <person name="Drula E."/>
            <person name="Kohler A."/>
            <person name="Sanchez-Garcia M."/>
            <person name="Andreopoulos B."/>
            <person name="Barry K.W."/>
            <person name="Bonito G."/>
            <person name="Buee M."/>
            <person name="Carver A."/>
            <person name="Chen C."/>
            <person name="Cichocki N."/>
            <person name="Clum A."/>
            <person name="Culley D."/>
            <person name="Crous P.W."/>
            <person name="Fauchery L."/>
            <person name="Girlanda M."/>
            <person name="Hayes R."/>
            <person name="Keri Z."/>
            <person name="LaButti K."/>
            <person name="Lipzen A."/>
            <person name="Lombard V."/>
            <person name="Magnuson J."/>
            <person name="Maillard F."/>
            <person name="Morin E."/>
            <person name="Murat C."/>
            <person name="Nolan M."/>
            <person name="Ohm R."/>
            <person name="Pangilinan J."/>
            <person name="Pereira M."/>
            <person name="Perotto S."/>
            <person name="Peter M."/>
            <person name="Riley R."/>
            <person name="Sitrit Y."/>
            <person name="Stielow B."/>
            <person name="Szollosi G."/>
            <person name="Zifcakova L."/>
            <person name="Stursova M."/>
            <person name="Spatafora J.W."/>
            <person name="Tedersoo L."/>
            <person name="Vaario L.-M."/>
            <person name="Yamada A."/>
            <person name="Yan M."/>
            <person name="Wang P."/>
            <person name="Xu J."/>
            <person name="Bruns T."/>
            <person name="Baldrian P."/>
            <person name="Vilgalys R."/>
            <person name="Henrissat B."/>
            <person name="Grigoriev I.V."/>
            <person name="Hibbett D."/>
            <person name="Nagy L.G."/>
            <person name="Martin F.M."/>
        </authorList>
    </citation>
    <scope>NUCLEOTIDE SEQUENCE</scope>
    <source>
        <strain evidence="1">BED1</strain>
    </source>
</reference>
<reference evidence="1" key="2">
    <citation type="journal article" date="2020" name="Nat. Commun.">
        <title>Large-scale genome sequencing of mycorrhizal fungi provides insights into the early evolution of symbiotic traits.</title>
        <authorList>
            <person name="Miyauchi S."/>
            <person name="Kiss E."/>
            <person name="Kuo A."/>
            <person name="Drula E."/>
            <person name="Kohler A."/>
            <person name="Sanchez-Garcia M."/>
            <person name="Morin E."/>
            <person name="Andreopoulos B."/>
            <person name="Barry K.W."/>
            <person name="Bonito G."/>
            <person name="Buee M."/>
            <person name="Carver A."/>
            <person name="Chen C."/>
            <person name="Cichocki N."/>
            <person name="Clum A."/>
            <person name="Culley D."/>
            <person name="Crous P.W."/>
            <person name="Fauchery L."/>
            <person name="Girlanda M."/>
            <person name="Hayes R.D."/>
            <person name="Keri Z."/>
            <person name="LaButti K."/>
            <person name="Lipzen A."/>
            <person name="Lombard V."/>
            <person name="Magnuson J."/>
            <person name="Maillard F."/>
            <person name="Murat C."/>
            <person name="Nolan M."/>
            <person name="Ohm R.A."/>
            <person name="Pangilinan J."/>
            <person name="Pereira M.F."/>
            <person name="Perotto S."/>
            <person name="Peter M."/>
            <person name="Pfister S."/>
            <person name="Riley R."/>
            <person name="Sitrit Y."/>
            <person name="Stielow J.B."/>
            <person name="Szollosi G."/>
            <person name="Zifcakova L."/>
            <person name="Stursova M."/>
            <person name="Spatafora J.W."/>
            <person name="Tedersoo L."/>
            <person name="Vaario L.M."/>
            <person name="Yamada A."/>
            <person name="Yan M."/>
            <person name="Wang P."/>
            <person name="Xu J."/>
            <person name="Bruns T."/>
            <person name="Baldrian P."/>
            <person name="Vilgalys R."/>
            <person name="Dunand C."/>
            <person name="Henrissat B."/>
            <person name="Grigoriev I.V."/>
            <person name="Hibbett D."/>
            <person name="Nagy L.G."/>
            <person name="Martin F.M."/>
        </authorList>
    </citation>
    <scope>NUCLEOTIDE SEQUENCE</scope>
    <source>
        <strain evidence="1">BED1</strain>
    </source>
</reference>
<dbReference type="EMBL" id="WHUW01000346">
    <property type="protein sequence ID" value="KAF8415289.1"/>
    <property type="molecule type" value="Genomic_DNA"/>
</dbReference>
<evidence type="ECO:0000313" key="1">
    <source>
        <dbReference type="EMBL" id="KAF8415289.1"/>
    </source>
</evidence>
<dbReference type="AlphaFoldDB" id="A0AAD4G647"/>
<gene>
    <name evidence="1" type="ORF">L210DRAFT_2731264</name>
</gene>
<proteinExistence type="predicted"/>
<keyword evidence="2" id="KW-1185">Reference proteome</keyword>
<protein>
    <submittedName>
        <fullName evidence="1">Uncharacterized protein</fullName>
    </submittedName>
</protein>
<sequence length="103" mass="11621">MRETFHLEGTKTDATRALVACILSSIALCLSTRPRGWLSCNLRKFKEMMVPLNEVVVLSADTPTQPPCTDILSMVQNVQILELQLENIHRFALIIPRRLTLTS</sequence>
<name>A0AAD4G647_BOLED</name>
<dbReference type="Proteomes" id="UP001194468">
    <property type="component" value="Unassembled WGS sequence"/>
</dbReference>
<organism evidence="1 2">
    <name type="scientific">Boletus edulis BED1</name>
    <dbReference type="NCBI Taxonomy" id="1328754"/>
    <lineage>
        <taxon>Eukaryota</taxon>
        <taxon>Fungi</taxon>
        <taxon>Dikarya</taxon>
        <taxon>Basidiomycota</taxon>
        <taxon>Agaricomycotina</taxon>
        <taxon>Agaricomycetes</taxon>
        <taxon>Agaricomycetidae</taxon>
        <taxon>Boletales</taxon>
        <taxon>Boletineae</taxon>
        <taxon>Boletaceae</taxon>
        <taxon>Boletoideae</taxon>
        <taxon>Boletus</taxon>
    </lineage>
</organism>
<accession>A0AAD4G647</accession>